<evidence type="ECO:0000313" key="7">
    <source>
        <dbReference type="Proteomes" id="UP000005741"/>
    </source>
</evidence>
<comment type="similarity">
    <text evidence="1 5">Belongs to the eukaryotic ribosomal protein eL21 family.</text>
</comment>
<dbReference type="NCBIfam" id="NF003303">
    <property type="entry name" value="PRK04306.1"/>
    <property type="match status" value="1"/>
</dbReference>
<dbReference type="InterPro" id="IPR001147">
    <property type="entry name" value="Ribosomal_eL21"/>
</dbReference>
<keyword evidence="3 5" id="KW-0687">Ribonucleoprotein</keyword>
<dbReference type="EMBL" id="CM001436">
    <property type="protein sequence ID" value="EHQ35765.1"/>
    <property type="molecule type" value="Genomic_DNA"/>
</dbReference>
<evidence type="ECO:0000256" key="1">
    <source>
        <dbReference type="ARBA" id="ARBA00008427"/>
    </source>
</evidence>
<sequence>MAHHNGQRKKTRYKFKKDLRQRGLGPVTRLIQEFENGQKVHIVIDPSVQTGMPHRRFHGRTGTVTGRQGRAWVLEVKDGNSLKTVISRPQHLRPQKQ</sequence>
<evidence type="ECO:0000256" key="2">
    <source>
        <dbReference type="ARBA" id="ARBA00022980"/>
    </source>
</evidence>
<proteinExistence type="inferred from homology"/>
<reference evidence="6 7" key="1">
    <citation type="submission" date="2011-10" db="EMBL/GenBank/DDBJ databases">
        <title>The Improved High-Quality Draft genome of Methanoplanus limicola DSM 2279.</title>
        <authorList>
            <consortium name="US DOE Joint Genome Institute (JGI-PGF)"/>
            <person name="Lucas S."/>
            <person name="Copeland A."/>
            <person name="Lapidus A."/>
            <person name="Glavina del Rio T."/>
            <person name="Dalin E."/>
            <person name="Tice H."/>
            <person name="Bruce D."/>
            <person name="Goodwin L."/>
            <person name="Pitluck S."/>
            <person name="Peters L."/>
            <person name="Mikhailova N."/>
            <person name="Lu M."/>
            <person name="Kyrpides N."/>
            <person name="Mavromatis K."/>
            <person name="Ivanova N."/>
            <person name="Markowitz V."/>
            <person name="Cheng J.-F."/>
            <person name="Hugenholtz P."/>
            <person name="Woyke T."/>
            <person name="Wu D."/>
            <person name="Wirth R."/>
            <person name="Brambilla E.-M."/>
            <person name="Klenk H.-P."/>
            <person name="Eisen J.A."/>
        </authorList>
    </citation>
    <scope>NUCLEOTIDE SEQUENCE [LARGE SCALE GENOMIC DNA]</scope>
    <source>
        <strain evidence="6 7">DSM 2279</strain>
    </source>
</reference>
<dbReference type="FunFam" id="2.30.30.70:FF:000001">
    <property type="entry name" value="60S ribosomal protein L21"/>
    <property type="match status" value="1"/>
</dbReference>
<accession>H1YWG3</accession>
<evidence type="ECO:0000256" key="3">
    <source>
        <dbReference type="ARBA" id="ARBA00023274"/>
    </source>
</evidence>
<dbReference type="Pfam" id="PF01157">
    <property type="entry name" value="Ribosomal_L21e"/>
    <property type="match status" value="1"/>
</dbReference>
<dbReference type="OrthoDB" id="6295at2157"/>
<evidence type="ECO:0000256" key="4">
    <source>
        <dbReference type="ARBA" id="ARBA00035219"/>
    </source>
</evidence>
<dbReference type="RefSeq" id="WP_004077604.1">
    <property type="nucleotide sequence ID" value="NZ_CM001436.1"/>
</dbReference>
<dbReference type="SUPFAM" id="SSF50104">
    <property type="entry name" value="Translation proteins SH3-like domain"/>
    <property type="match status" value="1"/>
</dbReference>
<dbReference type="InterPro" id="IPR036948">
    <property type="entry name" value="Ribosomal_eL21_sf"/>
</dbReference>
<keyword evidence="2 5" id="KW-0689">Ribosomal protein</keyword>
<dbReference type="HAMAP" id="MF_00369">
    <property type="entry name" value="Ribosomal_eL21"/>
    <property type="match status" value="1"/>
</dbReference>
<dbReference type="FunCoup" id="H1YWG3">
    <property type="interactions" value="123"/>
</dbReference>
<dbReference type="STRING" id="937775.Metlim_1664"/>
<dbReference type="PATRIC" id="fig|937775.9.peg.1874"/>
<dbReference type="Proteomes" id="UP000005741">
    <property type="component" value="Chromosome"/>
</dbReference>
<protein>
    <recommendedName>
        <fullName evidence="4 5">Large ribosomal subunit protein eL21</fullName>
    </recommendedName>
</protein>
<dbReference type="AlphaFoldDB" id="H1YWG3"/>
<dbReference type="InParanoid" id="H1YWG3"/>
<organism evidence="6 7">
    <name type="scientific">Methanoplanus limicola DSM 2279</name>
    <dbReference type="NCBI Taxonomy" id="937775"/>
    <lineage>
        <taxon>Archaea</taxon>
        <taxon>Methanobacteriati</taxon>
        <taxon>Methanobacteriota</taxon>
        <taxon>Stenosarchaea group</taxon>
        <taxon>Methanomicrobia</taxon>
        <taxon>Methanomicrobiales</taxon>
        <taxon>Methanomicrobiaceae</taxon>
        <taxon>Methanoplanus</taxon>
    </lineage>
</organism>
<dbReference type="Gene3D" id="2.30.30.70">
    <property type="entry name" value="Ribosomal protein L21"/>
    <property type="match status" value="1"/>
</dbReference>
<dbReference type="PROSITE" id="PS01171">
    <property type="entry name" value="RIBOSOMAL_L21E"/>
    <property type="match status" value="1"/>
</dbReference>
<evidence type="ECO:0000256" key="5">
    <source>
        <dbReference type="HAMAP-Rule" id="MF_00369"/>
    </source>
</evidence>
<dbReference type="PANTHER" id="PTHR20981">
    <property type="entry name" value="60S RIBOSOMAL PROTEIN L21"/>
    <property type="match status" value="1"/>
</dbReference>
<dbReference type="InterPro" id="IPR008991">
    <property type="entry name" value="Translation_prot_SH3-like_sf"/>
</dbReference>
<name>H1YWG3_9EURY</name>
<dbReference type="GO" id="GO:0003735">
    <property type="term" value="F:structural constituent of ribosome"/>
    <property type="evidence" value="ECO:0007669"/>
    <property type="project" value="InterPro"/>
</dbReference>
<dbReference type="GO" id="GO:1990904">
    <property type="term" value="C:ribonucleoprotein complex"/>
    <property type="evidence" value="ECO:0007669"/>
    <property type="project" value="UniProtKB-KW"/>
</dbReference>
<evidence type="ECO:0000313" key="6">
    <source>
        <dbReference type="EMBL" id="EHQ35765.1"/>
    </source>
</evidence>
<keyword evidence="7" id="KW-1185">Reference proteome</keyword>
<dbReference type="GO" id="GO:0005840">
    <property type="term" value="C:ribosome"/>
    <property type="evidence" value="ECO:0007669"/>
    <property type="project" value="UniProtKB-KW"/>
</dbReference>
<gene>
    <name evidence="5" type="primary">rpl21e</name>
    <name evidence="6" type="ORF">Metlim_1664</name>
</gene>
<dbReference type="GO" id="GO:0006412">
    <property type="term" value="P:translation"/>
    <property type="evidence" value="ECO:0007669"/>
    <property type="project" value="UniProtKB-UniRule"/>
</dbReference>
<dbReference type="InterPro" id="IPR022856">
    <property type="entry name" value="Ribosomal_eL21_arc"/>
</dbReference>
<dbReference type="HOGENOM" id="CLU_103610_1_1_2"/>
<dbReference type="InterPro" id="IPR018259">
    <property type="entry name" value="Ribosomal_eL21_CS"/>
</dbReference>